<evidence type="ECO:0000259" key="11">
    <source>
        <dbReference type="PROSITE" id="PS50848"/>
    </source>
</evidence>
<dbReference type="PROSITE" id="PS50848">
    <property type="entry name" value="START"/>
    <property type="match status" value="1"/>
</dbReference>
<keyword evidence="13" id="KW-1185">Reference proteome</keyword>
<evidence type="ECO:0000256" key="2">
    <source>
        <dbReference type="ARBA" id="ARBA00006789"/>
    </source>
</evidence>
<evidence type="ECO:0000256" key="6">
    <source>
        <dbReference type="ARBA" id="ARBA00023155"/>
    </source>
</evidence>
<dbReference type="PANTHER" id="PTHR45654:SF9">
    <property type="entry name" value="HOMEOBOX-LEUCINE ZIPPER PROTEIN HDG10-RELATED"/>
    <property type="match status" value="1"/>
</dbReference>
<name>A0A8K0H234_9ROSA</name>
<evidence type="ECO:0000256" key="1">
    <source>
        <dbReference type="ARBA" id="ARBA00004123"/>
    </source>
</evidence>
<feature type="region of interest" description="Disordered" evidence="10">
    <location>
        <begin position="1"/>
        <end position="37"/>
    </location>
</feature>
<reference evidence="12" key="1">
    <citation type="submission" date="2020-03" db="EMBL/GenBank/DDBJ databases">
        <title>A high-quality chromosome-level genome assembly of a woody plant with both climbing and erect habits, Rhamnella rubrinervis.</title>
        <authorList>
            <person name="Lu Z."/>
            <person name="Yang Y."/>
            <person name="Zhu X."/>
            <person name="Sun Y."/>
        </authorList>
    </citation>
    <scope>NUCLEOTIDE SEQUENCE</scope>
    <source>
        <strain evidence="12">BYM</strain>
        <tissue evidence="12">Leaf</tissue>
    </source>
</reference>
<feature type="domain" description="START" evidence="11">
    <location>
        <begin position="188"/>
        <end position="424"/>
    </location>
</feature>
<feature type="compositionally biased region" description="Low complexity" evidence="10">
    <location>
        <begin position="621"/>
        <end position="638"/>
    </location>
</feature>
<dbReference type="OrthoDB" id="6159439at2759"/>
<organism evidence="12 13">
    <name type="scientific">Rhamnella rubrinervis</name>
    <dbReference type="NCBI Taxonomy" id="2594499"/>
    <lineage>
        <taxon>Eukaryota</taxon>
        <taxon>Viridiplantae</taxon>
        <taxon>Streptophyta</taxon>
        <taxon>Embryophyta</taxon>
        <taxon>Tracheophyta</taxon>
        <taxon>Spermatophyta</taxon>
        <taxon>Magnoliopsida</taxon>
        <taxon>eudicotyledons</taxon>
        <taxon>Gunneridae</taxon>
        <taxon>Pentapetalae</taxon>
        <taxon>rosids</taxon>
        <taxon>fabids</taxon>
        <taxon>Rosales</taxon>
        <taxon>Rhamnaceae</taxon>
        <taxon>rhamnoid group</taxon>
        <taxon>Rhamneae</taxon>
        <taxon>Rhamnella</taxon>
    </lineage>
</organism>
<gene>
    <name evidence="12" type="ORF">FNV43_RR13925</name>
</gene>
<dbReference type="CDD" id="cd08875">
    <property type="entry name" value="START_ArGLABRA2_like"/>
    <property type="match status" value="1"/>
</dbReference>
<evidence type="ECO:0000256" key="3">
    <source>
        <dbReference type="ARBA" id="ARBA00023015"/>
    </source>
</evidence>
<dbReference type="AlphaFoldDB" id="A0A8K0H234"/>
<comment type="caution">
    <text evidence="12">The sequence shown here is derived from an EMBL/GenBank/DDBJ whole genome shotgun (WGS) entry which is preliminary data.</text>
</comment>
<dbReference type="InterPro" id="IPR023393">
    <property type="entry name" value="START-like_dom_sf"/>
</dbReference>
<evidence type="ECO:0000313" key="13">
    <source>
        <dbReference type="Proteomes" id="UP000796880"/>
    </source>
</evidence>
<protein>
    <recommendedName>
        <fullName evidence="11">START domain-containing protein</fullName>
    </recommendedName>
</protein>
<keyword evidence="3" id="KW-0805">Transcription regulation</keyword>
<evidence type="ECO:0000256" key="9">
    <source>
        <dbReference type="SAM" id="Coils"/>
    </source>
</evidence>
<evidence type="ECO:0000256" key="7">
    <source>
        <dbReference type="ARBA" id="ARBA00023163"/>
    </source>
</evidence>
<feature type="coiled-coil region" evidence="9">
    <location>
        <begin position="90"/>
        <end position="117"/>
    </location>
</feature>
<keyword evidence="5" id="KW-0238">DNA-binding</keyword>
<evidence type="ECO:0000256" key="8">
    <source>
        <dbReference type="ARBA" id="ARBA00023242"/>
    </source>
</evidence>
<proteinExistence type="inferred from homology"/>
<accession>A0A8K0H234</accession>
<dbReference type="Pfam" id="PF25797">
    <property type="entry name" value="PDF2_C"/>
    <property type="match status" value="1"/>
</dbReference>
<dbReference type="Pfam" id="PF01852">
    <property type="entry name" value="START"/>
    <property type="match status" value="1"/>
</dbReference>
<dbReference type="GO" id="GO:0005634">
    <property type="term" value="C:nucleus"/>
    <property type="evidence" value="ECO:0007669"/>
    <property type="project" value="UniProtKB-SubCell"/>
</dbReference>
<feature type="compositionally biased region" description="Basic residues" evidence="10">
    <location>
        <begin position="19"/>
        <end position="30"/>
    </location>
</feature>
<dbReference type="EMBL" id="VOIH02000006">
    <property type="protein sequence ID" value="KAF3444235.1"/>
    <property type="molecule type" value="Genomic_DNA"/>
</dbReference>
<keyword evidence="7" id="KW-0804">Transcription</keyword>
<dbReference type="Proteomes" id="UP000796880">
    <property type="component" value="Unassembled WGS sequence"/>
</dbReference>
<comment type="similarity">
    <text evidence="2">Belongs to the HD-ZIP homeobox family. Class IV subfamily.</text>
</comment>
<dbReference type="FunFam" id="3.30.530.20:FF:000026">
    <property type="entry name" value="Homeobox-leucine zipper protein GLABRA 2"/>
    <property type="match status" value="1"/>
</dbReference>
<evidence type="ECO:0000313" key="12">
    <source>
        <dbReference type="EMBL" id="KAF3444235.1"/>
    </source>
</evidence>
<feature type="region of interest" description="Disordered" evidence="10">
    <location>
        <begin position="616"/>
        <end position="638"/>
    </location>
</feature>
<keyword evidence="4 9" id="KW-0175">Coiled coil</keyword>
<keyword evidence="6" id="KW-0371">Homeobox</keyword>
<dbReference type="InterPro" id="IPR002913">
    <property type="entry name" value="START_lipid-bd_dom"/>
</dbReference>
<dbReference type="GO" id="GO:0003677">
    <property type="term" value="F:DNA binding"/>
    <property type="evidence" value="ECO:0007669"/>
    <property type="project" value="UniProtKB-KW"/>
</dbReference>
<keyword evidence="8" id="KW-0539">Nucleus</keyword>
<dbReference type="InterPro" id="IPR057993">
    <property type="entry name" value="HD-Zip_IV_C"/>
</dbReference>
<dbReference type="Gene3D" id="3.30.530.20">
    <property type="match status" value="1"/>
</dbReference>
<dbReference type="PANTHER" id="PTHR45654">
    <property type="entry name" value="HOMEOBOX-LEUCINE ZIPPER PROTEIN MERISTEM L1"/>
    <property type="match status" value="1"/>
</dbReference>
<evidence type="ECO:0000256" key="5">
    <source>
        <dbReference type="ARBA" id="ARBA00023125"/>
    </source>
</evidence>
<evidence type="ECO:0000256" key="4">
    <source>
        <dbReference type="ARBA" id="ARBA00023054"/>
    </source>
</evidence>
<evidence type="ECO:0000256" key="10">
    <source>
        <dbReference type="SAM" id="MobiDB-lite"/>
    </source>
</evidence>
<comment type="subcellular location">
    <subcellularLocation>
        <location evidence="1">Nucleus</location>
    </subcellularLocation>
</comment>
<dbReference type="SMART" id="SM00234">
    <property type="entry name" value="START"/>
    <property type="match status" value="1"/>
</dbReference>
<dbReference type="InterPro" id="IPR042160">
    <property type="entry name" value="HD-Zip_IV"/>
</dbReference>
<dbReference type="GO" id="GO:0008289">
    <property type="term" value="F:lipid binding"/>
    <property type="evidence" value="ECO:0007669"/>
    <property type="project" value="InterPro"/>
</dbReference>
<dbReference type="SUPFAM" id="SSF55961">
    <property type="entry name" value="Bet v1-like"/>
    <property type="match status" value="2"/>
</dbReference>
<sequence>MMEFSIGSGGSEQEASNSRKGKKSYHRHTTHQIQQLEAKKVVIRAEAQNERSDNTILRAENERIQCENLAIKEALKNVICPSCGGPPFGEEERQRSLQKLQLENAQLKDEHEKVSNLLAKYIGKPIESIATVQAIPLELLSPGNNSMNQGIGTTTPGLDLDLSSGGAHSFGNLNNGANIPTYHFRAIPDLEKALMSETATGAMDELVRLLQIDDPLWIKSPADGRYSLHRDTYDNIFPRANHFKTSSARFESSKDSAVVILNAMHLVEMFLDSNKWSDLFPSIITKAKTVQVLENGMLGSRNGALQLMYQQMHMLSPLVPQREFYVLRNCQQIDEGVWVIADVSYDFSNVDPNISHSRAWKLPSGCLIQEMPNGCSKVTWVEHVEVDDKTQTHRLYRDLICNTIAYGAERWVATLQRMSERIAYSLSESAPPCEFGVIASSQGRRSVMQLSHRMVKNFCEMLSMAGKLDFPQLSEVNNSGVRVSVRNSIEVGQPCGLIVSAATSLWLPLSPQTVFNFFRDEKNRLEWDVLSNSNQVNEIAHISIGAHPGNCISIIRPFIPTENNMVMLQETCIDSLGSMLIYAPIDIPALTMAIKGENPITIPVLPSGFIISSDGRSDHNTTTSATPGSSVSSSSNNVIAGKSSSSSGSLLTVAFQILVSSPNASKQLNMESVATVNTLISSTVQRIKAALNCSNLD</sequence>